<dbReference type="RefSeq" id="WP_146139984.1">
    <property type="nucleotide sequence ID" value="NZ_PYGI01000009.1"/>
</dbReference>
<keyword evidence="2" id="KW-1185">Reference proteome</keyword>
<accession>A0A2P8EX74</accession>
<reference evidence="1 2" key="1">
    <citation type="submission" date="2018-03" db="EMBL/GenBank/DDBJ databases">
        <title>Genomic Encyclopedia of Archaeal and Bacterial Type Strains, Phase II (KMG-II): from individual species to whole genera.</title>
        <authorList>
            <person name="Goeker M."/>
        </authorList>
    </citation>
    <scope>NUCLEOTIDE SEQUENCE [LARGE SCALE GENOMIC DNA]</scope>
    <source>
        <strain evidence="1 2">DSM 17586</strain>
    </source>
</reference>
<comment type="caution">
    <text evidence="1">The sequence shown here is derived from an EMBL/GenBank/DDBJ whole genome shotgun (WGS) entry which is preliminary data.</text>
</comment>
<protein>
    <submittedName>
        <fullName evidence="1">Uncharacterized protein</fullName>
    </submittedName>
</protein>
<evidence type="ECO:0000313" key="1">
    <source>
        <dbReference type="EMBL" id="PSL14072.1"/>
    </source>
</evidence>
<evidence type="ECO:0000313" key="2">
    <source>
        <dbReference type="Proteomes" id="UP000242133"/>
    </source>
</evidence>
<dbReference type="EMBL" id="PYGI01000009">
    <property type="protein sequence ID" value="PSL14072.1"/>
    <property type="molecule type" value="Genomic_DNA"/>
</dbReference>
<organism evidence="1 2">
    <name type="scientific">Marinobacterium halophilum</name>
    <dbReference type="NCBI Taxonomy" id="267374"/>
    <lineage>
        <taxon>Bacteria</taxon>
        <taxon>Pseudomonadati</taxon>
        <taxon>Pseudomonadota</taxon>
        <taxon>Gammaproteobacteria</taxon>
        <taxon>Oceanospirillales</taxon>
        <taxon>Oceanospirillaceae</taxon>
        <taxon>Marinobacterium</taxon>
    </lineage>
</organism>
<gene>
    <name evidence="1" type="ORF">CLV44_1098</name>
</gene>
<name>A0A2P8EX74_9GAMM</name>
<dbReference type="AlphaFoldDB" id="A0A2P8EX74"/>
<dbReference type="OrthoDB" id="6196726at2"/>
<proteinExistence type="predicted"/>
<dbReference type="Proteomes" id="UP000242133">
    <property type="component" value="Unassembled WGS sequence"/>
</dbReference>
<sequence>MSITLGIYSNVAGDKSDFTSGHSWITVTRNSITTAYGLWPDNHPRTLDNGRGSDIIIGLEGTRFPSASRFFKLNKKKSLILELELKKNIGWRYTNTCASWASDVLSTVTGIDIDADDWAGFETPRELGEHINELERTHPTSLVQPKIPNNNDSSSW</sequence>